<accession>A0A2H3KGG4</accession>
<evidence type="ECO:0000313" key="2">
    <source>
        <dbReference type="EMBL" id="PDS26834.1"/>
    </source>
</evidence>
<dbReference type="Gene3D" id="3.90.550.10">
    <property type="entry name" value="Spore Coat Polysaccharide Biosynthesis Protein SpsA, Chain A"/>
    <property type="match status" value="1"/>
</dbReference>
<dbReference type="CDD" id="cd04196">
    <property type="entry name" value="GT_2_like_d"/>
    <property type="match status" value="1"/>
</dbReference>
<keyword evidence="2" id="KW-0808">Transferase</keyword>
<protein>
    <submittedName>
        <fullName evidence="2">Glycosyl transferase</fullName>
    </submittedName>
</protein>
<dbReference type="AlphaFoldDB" id="A0A2H3KGG4"/>
<sequence length="322" mass="37083">MTISVALCTYNGELFLEEQLDSILNQTLKVDEIIICDDGSTDKTISIIDNYAIKNPSLITLFQNEINLKSVKNFEKAISLCTGDYIFLSDQDDIWVNTKVATYIDIFLKKKDINVIASNGFCINNKSEVIEKHAIWDIPQFFEEKKIPFDYFKIITHAGNFATGASMAIRSSFINEILPIPLVKDFHHDEWIAIIAASKDAFLLIPNKLFYYRIHENQQVGGVFFDKTDITKIKLLETYSINYNLHKFKNCKSQLKKLTFSYEKALKLAKVDTKHKPLFEQNLLAIVDNFINIKKIMSKKFPVRSFLLNRIDSISGKRQLKV</sequence>
<feature type="domain" description="Glycosyltransferase 2-like" evidence="1">
    <location>
        <begin position="4"/>
        <end position="173"/>
    </location>
</feature>
<dbReference type="InterPro" id="IPR029044">
    <property type="entry name" value="Nucleotide-diphossugar_trans"/>
</dbReference>
<dbReference type="InterPro" id="IPR001173">
    <property type="entry name" value="Glyco_trans_2-like"/>
</dbReference>
<proteinExistence type="predicted"/>
<dbReference type="Pfam" id="PF00535">
    <property type="entry name" value="Glycos_transf_2"/>
    <property type="match status" value="1"/>
</dbReference>
<dbReference type="Proteomes" id="UP000220828">
    <property type="component" value="Unassembled WGS sequence"/>
</dbReference>
<dbReference type="GO" id="GO:0016758">
    <property type="term" value="F:hexosyltransferase activity"/>
    <property type="evidence" value="ECO:0007669"/>
    <property type="project" value="UniProtKB-ARBA"/>
</dbReference>
<evidence type="ECO:0000259" key="1">
    <source>
        <dbReference type="Pfam" id="PF00535"/>
    </source>
</evidence>
<name>A0A2H3KGG4_9FLAO</name>
<dbReference type="PANTHER" id="PTHR22916">
    <property type="entry name" value="GLYCOSYLTRANSFERASE"/>
    <property type="match status" value="1"/>
</dbReference>
<dbReference type="OrthoDB" id="9802649at2"/>
<comment type="caution">
    <text evidence="2">The sequence shown here is derived from an EMBL/GenBank/DDBJ whole genome shotgun (WGS) entry which is preliminary data.</text>
</comment>
<evidence type="ECO:0000313" key="3">
    <source>
        <dbReference type="Proteomes" id="UP000220828"/>
    </source>
</evidence>
<organism evidence="2 3">
    <name type="scientific">Flavobacterium branchiophilum</name>
    <dbReference type="NCBI Taxonomy" id="55197"/>
    <lineage>
        <taxon>Bacteria</taxon>
        <taxon>Pseudomonadati</taxon>
        <taxon>Bacteroidota</taxon>
        <taxon>Flavobacteriia</taxon>
        <taxon>Flavobacteriales</taxon>
        <taxon>Flavobacteriaceae</taxon>
        <taxon>Flavobacterium</taxon>
    </lineage>
</organism>
<dbReference type="EMBL" id="PCMW01000007">
    <property type="protein sequence ID" value="PDS26834.1"/>
    <property type="molecule type" value="Genomic_DNA"/>
</dbReference>
<dbReference type="PANTHER" id="PTHR22916:SF3">
    <property type="entry name" value="UDP-GLCNAC:BETAGAL BETA-1,3-N-ACETYLGLUCOSAMINYLTRANSFERASE-LIKE PROTEIN 1"/>
    <property type="match status" value="1"/>
</dbReference>
<dbReference type="RefSeq" id="WP_097553245.1">
    <property type="nucleotide sequence ID" value="NZ_PCMW01000007.1"/>
</dbReference>
<reference evidence="2 3" key="1">
    <citation type="submission" date="2017-09" db="EMBL/GenBank/DDBJ databases">
        <title>Whole genomes of Flavobacteriaceae.</title>
        <authorList>
            <person name="Stine C."/>
            <person name="Li C."/>
            <person name="Tadesse D."/>
        </authorList>
    </citation>
    <scope>NUCLEOTIDE SEQUENCE [LARGE SCALE GENOMIC DNA]</scope>
    <source>
        <strain evidence="2 3">ATCC 35036</strain>
    </source>
</reference>
<dbReference type="SUPFAM" id="SSF53448">
    <property type="entry name" value="Nucleotide-diphospho-sugar transferases"/>
    <property type="match status" value="1"/>
</dbReference>
<gene>
    <name evidence="2" type="ORF">B0A77_01060</name>
</gene>